<protein>
    <submittedName>
        <fullName evidence="4">Fatty-acid amide hydrolase 2-A</fullName>
    </submittedName>
</protein>
<name>A0A7F5RDN3_AGRPL</name>
<dbReference type="Proteomes" id="UP000192223">
    <property type="component" value="Unplaced"/>
</dbReference>
<evidence type="ECO:0000313" key="4">
    <source>
        <dbReference type="RefSeq" id="XP_025834081.1"/>
    </source>
</evidence>
<dbReference type="InterPro" id="IPR052739">
    <property type="entry name" value="FAAH2"/>
</dbReference>
<dbReference type="InterPro" id="IPR023631">
    <property type="entry name" value="Amidase_dom"/>
</dbReference>
<keyword evidence="1" id="KW-1133">Transmembrane helix</keyword>
<dbReference type="Gene3D" id="3.90.1300.10">
    <property type="entry name" value="Amidase signature (AS) domain"/>
    <property type="match status" value="2"/>
</dbReference>
<feature type="domain" description="Amidase" evidence="2">
    <location>
        <begin position="72"/>
        <end position="141"/>
    </location>
</feature>
<keyword evidence="1" id="KW-0812">Transmembrane</keyword>
<dbReference type="KEGG" id="apln:108744038"/>
<dbReference type="Pfam" id="PF01425">
    <property type="entry name" value="Amidase"/>
    <property type="match status" value="2"/>
</dbReference>
<reference evidence="4" key="1">
    <citation type="submission" date="2025-08" db="UniProtKB">
        <authorList>
            <consortium name="RefSeq"/>
        </authorList>
    </citation>
    <scope>IDENTIFICATION</scope>
    <source>
        <tissue evidence="4">Entire body</tissue>
    </source>
</reference>
<feature type="domain" description="Amidase" evidence="2">
    <location>
        <begin position="146"/>
        <end position="403"/>
    </location>
</feature>
<dbReference type="AlphaFoldDB" id="A0A7F5RDN3"/>
<dbReference type="SUPFAM" id="SSF75304">
    <property type="entry name" value="Amidase signature (AS) enzymes"/>
    <property type="match status" value="1"/>
</dbReference>
<dbReference type="RefSeq" id="XP_025834081.1">
    <property type="nucleotide sequence ID" value="XM_025978296.1"/>
</dbReference>
<evidence type="ECO:0000259" key="2">
    <source>
        <dbReference type="Pfam" id="PF01425"/>
    </source>
</evidence>
<keyword evidence="3" id="KW-1185">Reference proteome</keyword>
<dbReference type="InterPro" id="IPR036928">
    <property type="entry name" value="AS_sf"/>
</dbReference>
<dbReference type="PANTHER" id="PTHR43372">
    <property type="entry name" value="FATTY-ACID AMIDE HYDROLASE"/>
    <property type="match status" value="1"/>
</dbReference>
<evidence type="ECO:0000313" key="3">
    <source>
        <dbReference type="Proteomes" id="UP000192223"/>
    </source>
</evidence>
<dbReference type="OrthoDB" id="6428749at2759"/>
<keyword evidence="1" id="KW-0472">Membrane</keyword>
<evidence type="ECO:0000256" key="1">
    <source>
        <dbReference type="SAM" id="Phobius"/>
    </source>
</evidence>
<sequence>MRKIFRLIAMETPVTLLWIVMVILDWITAPFFWLREVFTWKTLPPIDDDLLKASATKLADMIRKRRITSEKVVVSYIKRIREVNPILNAIVEDRFQDAIEDAKAVDNMLKDTTLTEEELKRKRPLLGVPVTVKESCCLKGKFVMKKIVGVISIKGHFPSSPGKENFSEYLVVGPMTRYAEDLPLMTTVLCDDPSVLKLNEKIDLSNLKIFSVKNVKDAWLYPSVTKEIRDAIDNSAKHFEEIYGVMTRPKRFEGLEEIFDMGLSLIIEASENAPNLLKNPDNKDNEQNPWLELLKAMVLMSDLTLSGSVFQLARCKDGFMTKEKVQEFAKKADNLKQHITKELGTNGVIFVPSFTSAAFRSGQALVKGRGYLYLMISNVLGLPSTQIPTGLNRKGLPIGFQVSENFYTTHYLPLLCVLCITNYTWCCNGFLLPLPQLQKFRILLTFASASYTWNEYLRNLLHAGQELGNVLEKLGRVEIDEF</sequence>
<keyword evidence="4" id="KW-0378">Hydrolase</keyword>
<dbReference type="InParanoid" id="A0A7F5RDN3"/>
<feature type="transmembrane region" description="Helical" evidence="1">
    <location>
        <begin position="15"/>
        <end position="34"/>
    </location>
</feature>
<dbReference type="GeneID" id="108744038"/>
<gene>
    <name evidence="4" type="primary">LOC108744038</name>
</gene>
<dbReference type="GO" id="GO:0012505">
    <property type="term" value="C:endomembrane system"/>
    <property type="evidence" value="ECO:0007669"/>
    <property type="project" value="TreeGrafter"/>
</dbReference>
<organism evidence="3 4">
    <name type="scientific">Agrilus planipennis</name>
    <name type="common">Emerald ash borer</name>
    <name type="synonym">Agrilus marcopoli</name>
    <dbReference type="NCBI Taxonomy" id="224129"/>
    <lineage>
        <taxon>Eukaryota</taxon>
        <taxon>Metazoa</taxon>
        <taxon>Ecdysozoa</taxon>
        <taxon>Arthropoda</taxon>
        <taxon>Hexapoda</taxon>
        <taxon>Insecta</taxon>
        <taxon>Pterygota</taxon>
        <taxon>Neoptera</taxon>
        <taxon>Endopterygota</taxon>
        <taxon>Coleoptera</taxon>
        <taxon>Polyphaga</taxon>
        <taxon>Elateriformia</taxon>
        <taxon>Buprestoidea</taxon>
        <taxon>Buprestidae</taxon>
        <taxon>Agrilinae</taxon>
        <taxon>Agrilus</taxon>
    </lineage>
</organism>
<dbReference type="GO" id="GO:0016787">
    <property type="term" value="F:hydrolase activity"/>
    <property type="evidence" value="ECO:0007669"/>
    <property type="project" value="UniProtKB-KW"/>
</dbReference>
<proteinExistence type="predicted"/>
<dbReference type="PANTHER" id="PTHR43372:SF3">
    <property type="entry name" value="AT07710P-RELATED"/>
    <property type="match status" value="1"/>
</dbReference>
<accession>A0A7F5RDN3</accession>